<comment type="caution">
    <text evidence="1">The sequence shown here is derived from an EMBL/GenBank/DDBJ whole genome shotgun (WGS) entry which is preliminary data.</text>
</comment>
<proteinExistence type="predicted"/>
<dbReference type="Proteomes" id="UP000257109">
    <property type="component" value="Unassembled WGS sequence"/>
</dbReference>
<reference evidence="1" key="1">
    <citation type="submission" date="2018-05" db="EMBL/GenBank/DDBJ databases">
        <title>Draft genome of Mucuna pruriens seed.</title>
        <authorList>
            <person name="Nnadi N.E."/>
            <person name="Vos R."/>
            <person name="Hasami M.H."/>
            <person name="Devisetty U.K."/>
            <person name="Aguiy J.C."/>
        </authorList>
    </citation>
    <scope>NUCLEOTIDE SEQUENCE [LARGE SCALE GENOMIC DNA]</scope>
    <source>
        <strain evidence="1">JCA_2017</strain>
    </source>
</reference>
<dbReference type="EMBL" id="QJKJ01005226">
    <property type="protein sequence ID" value="RDX91019.1"/>
    <property type="molecule type" value="Genomic_DNA"/>
</dbReference>
<sequence length="121" mass="13534">IQQNLLSVLKKTCSMLNQEICPSIVWESAKKLPCNVAAQSSRHVFHKLASSCHAFTAVYNPSTDSEKETLAQPLTRKIPNLPFDYKHKSSTKVGNGAVVAIDGNFVAARWKQLRRQKKILK</sequence>
<organism evidence="1 2">
    <name type="scientific">Mucuna pruriens</name>
    <name type="common">Velvet bean</name>
    <name type="synonym">Dolichos pruriens</name>
    <dbReference type="NCBI Taxonomy" id="157652"/>
    <lineage>
        <taxon>Eukaryota</taxon>
        <taxon>Viridiplantae</taxon>
        <taxon>Streptophyta</taxon>
        <taxon>Embryophyta</taxon>
        <taxon>Tracheophyta</taxon>
        <taxon>Spermatophyta</taxon>
        <taxon>Magnoliopsida</taxon>
        <taxon>eudicotyledons</taxon>
        <taxon>Gunneridae</taxon>
        <taxon>Pentapetalae</taxon>
        <taxon>rosids</taxon>
        <taxon>fabids</taxon>
        <taxon>Fabales</taxon>
        <taxon>Fabaceae</taxon>
        <taxon>Papilionoideae</taxon>
        <taxon>50 kb inversion clade</taxon>
        <taxon>NPAAA clade</taxon>
        <taxon>indigoferoid/millettioid clade</taxon>
        <taxon>Phaseoleae</taxon>
        <taxon>Mucuna</taxon>
    </lineage>
</organism>
<dbReference type="STRING" id="157652.A0A371GKC4"/>
<keyword evidence="2" id="KW-1185">Reference proteome</keyword>
<name>A0A371GKC4_MUCPR</name>
<dbReference type="AlphaFoldDB" id="A0A371GKC4"/>
<gene>
    <name evidence="1" type="ORF">CR513_27062</name>
</gene>
<evidence type="ECO:0000313" key="2">
    <source>
        <dbReference type="Proteomes" id="UP000257109"/>
    </source>
</evidence>
<accession>A0A371GKC4</accession>
<protein>
    <submittedName>
        <fullName evidence="1">Uncharacterized protein</fullName>
    </submittedName>
</protein>
<feature type="non-terminal residue" evidence="1">
    <location>
        <position position="1"/>
    </location>
</feature>
<evidence type="ECO:0000313" key="1">
    <source>
        <dbReference type="EMBL" id="RDX91019.1"/>
    </source>
</evidence>